<keyword evidence="4" id="KW-1185">Reference proteome</keyword>
<comment type="caution">
    <text evidence="3">The sequence shown here is derived from an EMBL/GenBank/DDBJ whole genome shotgun (WGS) entry which is preliminary data.</text>
</comment>
<name>A0ABS6MHU4_9GAMM</name>
<dbReference type="PANTHER" id="PTHR38831">
    <property type="entry name" value="TYPE II SECRETION SYSTEM PROTEIN K"/>
    <property type="match status" value="1"/>
</dbReference>
<organism evidence="3 4">
    <name type="scientific">Arsukibacterium indicum</name>
    <dbReference type="NCBI Taxonomy" id="2848612"/>
    <lineage>
        <taxon>Bacteria</taxon>
        <taxon>Pseudomonadati</taxon>
        <taxon>Pseudomonadota</taxon>
        <taxon>Gammaproteobacteria</taxon>
        <taxon>Chromatiales</taxon>
        <taxon>Chromatiaceae</taxon>
        <taxon>Arsukibacterium</taxon>
    </lineage>
</organism>
<dbReference type="Proteomes" id="UP000704611">
    <property type="component" value="Unassembled WGS sequence"/>
</dbReference>
<evidence type="ECO:0000259" key="2">
    <source>
        <dbReference type="Pfam" id="PF21687"/>
    </source>
</evidence>
<protein>
    <submittedName>
        <fullName evidence="3">General secretion pathway protein GspK</fullName>
    </submittedName>
</protein>
<accession>A0ABS6MHU4</accession>
<dbReference type="RefSeq" id="WP_217666637.1">
    <property type="nucleotide sequence ID" value="NZ_JAHRID010000001.1"/>
</dbReference>
<evidence type="ECO:0000256" key="1">
    <source>
        <dbReference type="SAM" id="Phobius"/>
    </source>
</evidence>
<dbReference type="PANTHER" id="PTHR38831:SF1">
    <property type="entry name" value="TYPE II SECRETION SYSTEM PROTEIN K-RELATED"/>
    <property type="match status" value="1"/>
</dbReference>
<keyword evidence="1" id="KW-0812">Transmembrane</keyword>
<dbReference type="Pfam" id="PF21687">
    <property type="entry name" value="T2SSK_1st"/>
    <property type="match status" value="1"/>
</dbReference>
<feature type="domain" description="T2SS protein K first SAM-like" evidence="2">
    <location>
        <begin position="116"/>
        <end position="193"/>
    </location>
</feature>
<feature type="transmembrane region" description="Helical" evidence="1">
    <location>
        <begin position="12"/>
        <end position="32"/>
    </location>
</feature>
<evidence type="ECO:0000313" key="3">
    <source>
        <dbReference type="EMBL" id="MBV2127787.1"/>
    </source>
</evidence>
<dbReference type="InterPro" id="IPR049031">
    <property type="entry name" value="T2SSK_SAM-like_1st"/>
</dbReference>
<keyword evidence="1" id="KW-0472">Membrane</keyword>
<gene>
    <name evidence="3" type="ORF">KQY15_01585</name>
</gene>
<dbReference type="InterPro" id="IPR005628">
    <property type="entry name" value="GspK"/>
</dbReference>
<reference evidence="3 4" key="1">
    <citation type="submission" date="2021-06" db="EMBL/GenBank/DDBJ databases">
        <title>Rheinheimera indica sp. nov., isolated from deep-sea sediment.</title>
        <authorList>
            <person name="Wang Z."/>
            <person name="Zhang X.-Y."/>
        </authorList>
    </citation>
    <scope>NUCLEOTIDE SEQUENCE [LARGE SCALE GENOMIC DNA]</scope>
    <source>
        <strain evidence="3 4">SM2107</strain>
    </source>
</reference>
<proteinExistence type="predicted"/>
<evidence type="ECO:0000313" key="4">
    <source>
        <dbReference type="Proteomes" id="UP000704611"/>
    </source>
</evidence>
<dbReference type="EMBL" id="JAHRID010000001">
    <property type="protein sequence ID" value="MBV2127787.1"/>
    <property type="molecule type" value="Genomic_DNA"/>
</dbReference>
<sequence>MKHAFSSQRGIALIQVLLLSVLLSVILMSMNYQARQHIRLAEAVQQYTAAAMALQSAEAEILFSMLSQQPYQLEQGILAEAPDWNFYGTPFMFHGVELTIHDTSGLLNAAMPNEALLARFTEQHAGSQALGNQIAAALADWQDRDNTPRLDGAEQPDYSNVTVRNGPLQYTEELLFIKGVTPQLYAQLAPLLSFFTQGVNVNQQPETLWRLYLPENQVQELSRLRRSGTLTAELFESLTAMSIDEFSRFSFGPAYRIGFTVKNADVRLSRELTLRFMPYQRQPFDIYEYRLRNTPTDMLNAASND</sequence>
<keyword evidence="1" id="KW-1133">Transmembrane helix</keyword>